<keyword evidence="2" id="KW-1133">Transmembrane helix</keyword>
<feature type="transmembrane region" description="Helical" evidence="2">
    <location>
        <begin position="12"/>
        <end position="32"/>
    </location>
</feature>
<feature type="transmembrane region" description="Helical" evidence="2">
    <location>
        <begin position="149"/>
        <end position="169"/>
    </location>
</feature>
<feature type="transmembrane region" description="Helical" evidence="2">
    <location>
        <begin position="232"/>
        <end position="251"/>
    </location>
</feature>
<accession>A0A9P9JIF6</accession>
<evidence type="ECO:0000256" key="2">
    <source>
        <dbReference type="SAM" id="Phobius"/>
    </source>
</evidence>
<dbReference type="OrthoDB" id="5306317at2759"/>
<dbReference type="Proteomes" id="UP000717696">
    <property type="component" value="Unassembled WGS sequence"/>
</dbReference>
<keyword evidence="2" id="KW-0812">Transmembrane</keyword>
<feature type="transmembrane region" description="Helical" evidence="2">
    <location>
        <begin position="108"/>
        <end position="129"/>
    </location>
</feature>
<proteinExistence type="predicted"/>
<evidence type="ECO:0000313" key="3">
    <source>
        <dbReference type="EMBL" id="KAH7160105.1"/>
    </source>
</evidence>
<comment type="caution">
    <text evidence="3">The sequence shown here is derived from an EMBL/GenBank/DDBJ whole genome shotgun (WGS) entry which is preliminary data.</text>
</comment>
<dbReference type="EMBL" id="JAGMUU010000002">
    <property type="protein sequence ID" value="KAH7160105.1"/>
    <property type="molecule type" value="Genomic_DNA"/>
</dbReference>
<evidence type="ECO:0000313" key="4">
    <source>
        <dbReference type="Proteomes" id="UP000717696"/>
    </source>
</evidence>
<feature type="transmembrane region" description="Helical" evidence="2">
    <location>
        <begin position="200"/>
        <end position="220"/>
    </location>
</feature>
<evidence type="ECO:0000256" key="1">
    <source>
        <dbReference type="SAM" id="MobiDB-lite"/>
    </source>
</evidence>
<organism evidence="3 4">
    <name type="scientific">Dactylonectria estremocensis</name>
    <dbReference type="NCBI Taxonomy" id="1079267"/>
    <lineage>
        <taxon>Eukaryota</taxon>
        <taxon>Fungi</taxon>
        <taxon>Dikarya</taxon>
        <taxon>Ascomycota</taxon>
        <taxon>Pezizomycotina</taxon>
        <taxon>Sordariomycetes</taxon>
        <taxon>Hypocreomycetidae</taxon>
        <taxon>Hypocreales</taxon>
        <taxon>Nectriaceae</taxon>
        <taxon>Dactylonectria</taxon>
    </lineage>
</organism>
<gene>
    <name evidence="3" type="ORF">B0J13DRAFT_581159</name>
</gene>
<reference evidence="3" key="1">
    <citation type="journal article" date="2021" name="Nat. Commun.">
        <title>Genetic determinants of endophytism in the Arabidopsis root mycobiome.</title>
        <authorList>
            <person name="Mesny F."/>
            <person name="Miyauchi S."/>
            <person name="Thiergart T."/>
            <person name="Pickel B."/>
            <person name="Atanasova L."/>
            <person name="Karlsson M."/>
            <person name="Huettel B."/>
            <person name="Barry K.W."/>
            <person name="Haridas S."/>
            <person name="Chen C."/>
            <person name="Bauer D."/>
            <person name="Andreopoulos W."/>
            <person name="Pangilinan J."/>
            <person name="LaButti K."/>
            <person name="Riley R."/>
            <person name="Lipzen A."/>
            <person name="Clum A."/>
            <person name="Drula E."/>
            <person name="Henrissat B."/>
            <person name="Kohler A."/>
            <person name="Grigoriev I.V."/>
            <person name="Martin F.M."/>
            <person name="Hacquard S."/>
        </authorList>
    </citation>
    <scope>NUCLEOTIDE SEQUENCE</scope>
    <source>
        <strain evidence="3">MPI-CAGE-AT-0021</strain>
    </source>
</reference>
<protein>
    <submittedName>
        <fullName evidence="3">Uncharacterized protein</fullName>
    </submittedName>
</protein>
<feature type="transmembrane region" description="Helical" evidence="2">
    <location>
        <begin position="82"/>
        <end position="101"/>
    </location>
</feature>
<name>A0A9P9JIF6_9HYPO</name>
<dbReference type="AlphaFoldDB" id="A0A9P9JIF6"/>
<keyword evidence="4" id="KW-1185">Reference proteome</keyword>
<feature type="region of interest" description="Disordered" evidence="1">
    <location>
        <begin position="313"/>
        <end position="344"/>
    </location>
</feature>
<keyword evidence="2" id="KW-0472">Membrane</keyword>
<feature type="transmembrane region" description="Helical" evidence="2">
    <location>
        <begin position="39"/>
        <end position="62"/>
    </location>
</feature>
<sequence length="371" mass="40874">MSEVDLTVYFQSSWAILSTIGIGNVLFGLTVVGITSLSAVSLIPIVVSAAGAIANGLCYYYNFGDYPVVNSAAASAVADIMWMIQEAGVSFYSYVILIRILRNRDRIVFIAIFWFLILVIFVLRILILISRVKVILAGRAILRSTINGLHIGYFVSIALVECLSAYFLLKKFTTAKKISQEVSLRSTLFQHLMRSTEIRLATLAIIGITRAVTYFFQPSVQNATTLTSQIDHFFYTLECLFPVMIFIDILASKLAFTSNNANNANNINNNPDSSSFRLANRRPSRHERLYSSGGNEAPPFSVWDGVQDEACHPEVDSVKSSSSSKQEILERQGRTVEPNPEGNGIKKTVEISIHHGNRAASASSETAKLPA</sequence>